<proteinExistence type="predicted"/>
<reference evidence="2" key="2">
    <citation type="journal article" date="2015" name="Data Brief">
        <title>Shoot transcriptome of the giant reed, Arundo donax.</title>
        <authorList>
            <person name="Barrero R.A."/>
            <person name="Guerrero F.D."/>
            <person name="Moolhuijzen P."/>
            <person name="Goolsby J.A."/>
            <person name="Tidwell J."/>
            <person name="Bellgard S.E."/>
            <person name="Bellgard M.I."/>
        </authorList>
    </citation>
    <scope>NUCLEOTIDE SEQUENCE</scope>
    <source>
        <tissue evidence="2">Shoot tissue taken approximately 20 cm above the soil surface</tissue>
    </source>
</reference>
<evidence type="ECO:0000313" key="2">
    <source>
        <dbReference type="EMBL" id="JAE39677.1"/>
    </source>
</evidence>
<protein>
    <submittedName>
        <fullName evidence="2">Uncharacterized protein</fullName>
    </submittedName>
</protein>
<evidence type="ECO:0000256" key="1">
    <source>
        <dbReference type="SAM" id="MobiDB-lite"/>
    </source>
</evidence>
<dbReference type="EMBL" id="GBRH01158219">
    <property type="protein sequence ID" value="JAE39677.1"/>
    <property type="molecule type" value="Transcribed_RNA"/>
</dbReference>
<feature type="region of interest" description="Disordered" evidence="1">
    <location>
        <begin position="1"/>
        <end position="62"/>
    </location>
</feature>
<feature type="compositionally biased region" description="Basic and acidic residues" evidence="1">
    <location>
        <begin position="28"/>
        <end position="47"/>
    </location>
</feature>
<reference evidence="2" key="1">
    <citation type="submission" date="2014-09" db="EMBL/GenBank/DDBJ databases">
        <authorList>
            <person name="Magalhaes I.L.F."/>
            <person name="Oliveira U."/>
            <person name="Santos F.R."/>
            <person name="Vidigal T.H.D.A."/>
            <person name="Brescovit A.D."/>
            <person name="Santos A.J."/>
        </authorList>
    </citation>
    <scope>NUCLEOTIDE SEQUENCE</scope>
    <source>
        <tissue evidence="2">Shoot tissue taken approximately 20 cm above the soil surface</tissue>
    </source>
</reference>
<sequence>MNGRVRIGAPQCQRRRRGKQMKPAGRYGQEKRISRKAEFKRRQEQKKNRGTPSLCRPSVLPC</sequence>
<name>A0A0A9HSJ7_ARUDO</name>
<accession>A0A0A9HSJ7</accession>
<organism evidence="2">
    <name type="scientific">Arundo donax</name>
    <name type="common">Giant reed</name>
    <name type="synonym">Donax arundinaceus</name>
    <dbReference type="NCBI Taxonomy" id="35708"/>
    <lineage>
        <taxon>Eukaryota</taxon>
        <taxon>Viridiplantae</taxon>
        <taxon>Streptophyta</taxon>
        <taxon>Embryophyta</taxon>
        <taxon>Tracheophyta</taxon>
        <taxon>Spermatophyta</taxon>
        <taxon>Magnoliopsida</taxon>
        <taxon>Liliopsida</taxon>
        <taxon>Poales</taxon>
        <taxon>Poaceae</taxon>
        <taxon>PACMAD clade</taxon>
        <taxon>Arundinoideae</taxon>
        <taxon>Arundineae</taxon>
        <taxon>Arundo</taxon>
    </lineage>
</organism>
<dbReference type="AlphaFoldDB" id="A0A0A9HSJ7"/>